<evidence type="ECO:0000256" key="2">
    <source>
        <dbReference type="SAM" id="MobiDB-lite"/>
    </source>
</evidence>
<evidence type="ECO:0000256" key="1">
    <source>
        <dbReference type="ARBA" id="ARBA00008887"/>
    </source>
</evidence>
<gene>
    <name evidence="5" type="ORF">PXEA_LOCUS26275</name>
</gene>
<organism evidence="5 6">
    <name type="scientific">Protopolystoma xenopodis</name>
    <dbReference type="NCBI Taxonomy" id="117903"/>
    <lineage>
        <taxon>Eukaryota</taxon>
        <taxon>Metazoa</taxon>
        <taxon>Spiralia</taxon>
        <taxon>Lophotrochozoa</taxon>
        <taxon>Platyhelminthes</taxon>
        <taxon>Monogenea</taxon>
        <taxon>Polyopisthocotylea</taxon>
        <taxon>Polystomatidea</taxon>
        <taxon>Polystomatidae</taxon>
        <taxon>Protopolystoma</taxon>
    </lineage>
</organism>
<evidence type="ECO:0008006" key="7">
    <source>
        <dbReference type="Google" id="ProtNLM"/>
    </source>
</evidence>
<evidence type="ECO:0000313" key="6">
    <source>
        <dbReference type="Proteomes" id="UP000784294"/>
    </source>
</evidence>
<dbReference type="GO" id="GO:0007018">
    <property type="term" value="P:microtubule-based movement"/>
    <property type="evidence" value="ECO:0007669"/>
    <property type="project" value="InterPro"/>
</dbReference>
<comment type="caution">
    <text evidence="5">The sequence shown here is derived from an EMBL/GenBank/DDBJ whole genome shotgun (WGS) entry which is preliminary data.</text>
</comment>
<feature type="compositionally biased region" description="Basic and acidic residues" evidence="2">
    <location>
        <begin position="73"/>
        <end position="82"/>
    </location>
</feature>
<evidence type="ECO:0000259" key="3">
    <source>
        <dbReference type="Pfam" id="PF12780"/>
    </source>
</evidence>
<keyword evidence="6" id="KW-1185">Reference proteome</keyword>
<sequence>MLCNVFAYASAELYDRVLQRFKPTPTRCHYIFSTRDYVRLLLACLRVTPDSLETLIPPASSNNDDITTAGKPPSHESADSRKLLSKEEVQSWLVRLWMHEAHRTFYDRLIGSKDQEDFTQMVESVTERAFKVRVSKLLDSVKDSILSFGGEQACEEEDESVLFRGHQSTGPFSQWLIFADCLHPRELQRMRLSEGERALAGLVSGNTDFARIPGRDSIKTSAIEEVKKDTGSGESENLNKMAYMELTNHMDFILQASFFCSLPPRFYNYFNHDFCADFIQDQSARRHLEEYNSTADHPISMHLCSFVLQHVTRLARALRQPNGHCLMLGLSGSGRRSIASLAGLMIGFAVFHVPGEANLSLAEWHRFIANILSRAARKENSLILVNLEKIKDHS</sequence>
<dbReference type="Gene3D" id="1.20.920.30">
    <property type="match status" value="1"/>
</dbReference>
<feature type="region of interest" description="Disordered" evidence="2">
    <location>
        <begin position="56"/>
        <end position="82"/>
    </location>
</feature>
<dbReference type="InterPro" id="IPR041589">
    <property type="entry name" value="DNAH3_AAA_lid_1"/>
</dbReference>
<comment type="similarity">
    <text evidence="1">Belongs to the dynein heavy chain family.</text>
</comment>
<feature type="domain" description="Dynein heavy chain 3 AAA+ lid" evidence="4">
    <location>
        <begin position="93"/>
        <end position="131"/>
    </location>
</feature>
<feature type="domain" description="Dynein heavy chain AAA module D4" evidence="3">
    <location>
        <begin position="300"/>
        <end position="385"/>
    </location>
</feature>
<dbReference type="InterPro" id="IPR024317">
    <property type="entry name" value="Dynein_heavy_chain_D4_dom"/>
</dbReference>
<dbReference type="GO" id="GO:0030286">
    <property type="term" value="C:dynein complex"/>
    <property type="evidence" value="ECO:0007669"/>
    <property type="project" value="InterPro"/>
</dbReference>
<name>A0A3S5AV49_9PLAT</name>
<dbReference type="GO" id="GO:0045505">
    <property type="term" value="F:dynein intermediate chain binding"/>
    <property type="evidence" value="ECO:0007669"/>
    <property type="project" value="InterPro"/>
</dbReference>
<dbReference type="Pfam" id="PF17857">
    <property type="entry name" value="AAA_lid_1"/>
    <property type="match status" value="1"/>
</dbReference>
<accession>A0A3S5AV49</accession>
<dbReference type="PANTHER" id="PTHR45703">
    <property type="entry name" value="DYNEIN HEAVY CHAIN"/>
    <property type="match status" value="1"/>
</dbReference>
<evidence type="ECO:0000259" key="4">
    <source>
        <dbReference type="Pfam" id="PF17857"/>
    </source>
</evidence>
<protein>
    <recommendedName>
        <fullName evidence="7">Dynein heavy chain AAA module D4 domain-containing protein</fullName>
    </recommendedName>
</protein>
<dbReference type="Pfam" id="PF12780">
    <property type="entry name" value="AAA_8"/>
    <property type="match status" value="1"/>
</dbReference>
<evidence type="ECO:0000313" key="5">
    <source>
        <dbReference type="EMBL" id="VEL32835.1"/>
    </source>
</evidence>
<dbReference type="EMBL" id="CAAALY010244730">
    <property type="protein sequence ID" value="VEL32835.1"/>
    <property type="molecule type" value="Genomic_DNA"/>
</dbReference>
<dbReference type="Gene3D" id="3.40.50.300">
    <property type="entry name" value="P-loop containing nucleotide triphosphate hydrolases"/>
    <property type="match status" value="1"/>
</dbReference>
<reference evidence="5" key="1">
    <citation type="submission" date="2018-11" db="EMBL/GenBank/DDBJ databases">
        <authorList>
            <consortium name="Pathogen Informatics"/>
        </authorList>
    </citation>
    <scope>NUCLEOTIDE SEQUENCE</scope>
</reference>
<dbReference type="Proteomes" id="UP000784294">
    <property type="component" value="Unassembled WGS sequence"/>
</dbReference>
<dbReference type="PANTHER" id="PTHR45703:SF36">
    <property type="entry name" value="DYNEIN HEAVY CHAIN, CYTOPLASMIC"/>
    <property type="match status" value="1"/>
</dbReference>
<dbReference type="GO" id="GO:0051959">
    <property type="term" value="F:dynein light intermediate chain binding"/>
    <property type="evidence" value="ECO:0007669"/>
    <property type="project" value="InterPro"/>
</dbReference>
<proteinExistence type="inferred from homology"/>
<dbReference type="InterPro" id="IPR027417">
    <property type="entry name" value="P-loop_NTPase"/>
</dbReference>
<dbReference type="InterPro" id="IPR026983">
    <property type="entry name" value="DHC"/>
</dbReference>
<dbReference type="AlphaFoldDB" id="A0A3S5AV49"/>